<dbReference type="Proteomes" id="UP000019249">
    <property type="component" value="Unassembled WGS sequence"/>
</dbReference>
<keyword evidence="8" id="KW-1185">Reference proteome</keyword>
<comment type="catalytic activity">
    <reaction evidence="5">
        <text>S-adenosyl-L-homocysteine + H2O = S-(5-deoxy-D-ribos-5-yl)-L-homocysteine + adenine</text>
        <dbReference type="Rhea" id="RHEA:17805"/>
        <dbReference type="ChEBI" id="CHEBI:15377"/>
        <dbReference type="ChEBI" id="CHEBI:16708"/>
        <dbReference type="ChEBI" id="CHEBI:57856"/>
        <dbReference type="ChEBI" id="CHEBI:58195"/>
        <dbReference type="EC" id="3.2.2.9"/>
    </reaction>
</comment>
<feature type="active site" description="Proton acceptor" evidence="5">
    <location>
        <position position="11"/>
    </location>
</feature>
<comment type="pathway">
    <text evidence="1 5">Amino-acid biosynthesis; L-methionine biosynthesis via salvage pathway; S-methyl-5-thio-alpha-D-ribose 1-phosphate from S-methyl-5'-thioadenosine (hydrolase route): step 1/2.</text>
</comment>
<dbReference type="NCBIfam" id="NF004079">
    <property type="entry name" value="PRK05584.1"/>
    <property type="match status" value="1"/>
</dbReference>
<evidence type="ECO:0000259" key="6">
    <source>
        <dbReference type="Pfam" id="PF01048"/>
    </source>
</evidence>
<dbReference type="EC" id="3.2.2.9" evidence="5"/>
<evidence type="ECO:0000256" key="3">
    <source>
        <dbReference type="ARBA" id="ARBA00022801"/>
    </source>
</evidence>
<evidence type="ECO:0000256" key="2">
    <source>
        <dbReference type="ARBA" id="ARBA00022605"/>
    </source>
</evidence>
<evidence type="ECO:0000313" key="8">
    <source>
        <dbReference type="Proteomes" id="UP000019249"/>
    </source>
</evidence>
<dbReference type="EMBL" id="AODF01000009">
    <property type="protein sequence ID" value="EUJ32809.1"/>
    <property type="molecule type" value="Genomic_DNA"/>
</dbReference>
<evidence type="ECO:0000256" key="5">
    <source>
        <dbReference type="HAMAP-Rule" id="MF_01684"/>
    </source>
</evidence>
<reference evidence="7 8" key="1">
    <citation type="journal article" date="2014" name="Int. J. Syst. Evol. Microbiol.">
        <title>Listeria floridensis sp. nov., Listeria aquatica sp. nov., Listeria cornellensis sp. nov., Listeria riparia sp. nov. and Listeria grandensis sp. nov., from agricultural and natural environments.</title>
        <authorList>
            <person name="den Bakker H.C."/>
            <person name="Warchocki S."/>
            <person name="Wright E.M."/>
            <person name="Allred A.F."/>
            <person name="Ahlstrom C."/>
            <person name="Manuel C.S."/>
            <person name="Stasiewicz M.J."/>
            <person name="Burrell A."/>
            <person name="Roof S."/>
            <person name="Strawn L."/>
            <person name="Fortes E.D."/>
            <person name="Nightingale K.K."/>
            <person name="Kephart D."/>
            <person name="Wiedmann M."/>
        </authorList>
    </citation>
    <scope>NUCLEOTIDE SEQUENCE [LARGE SCALE GENOMIC DNA]</scope>
    <source>
        <strain evidence="7 8">FSL S10-1187</strain>
    </source>
</reference>
<dbReference type="HAMAP" id="MF_01684">
    <property type="entry name" value="Salvage_MtnN"/>
    <property type="match status" value="1"/>
</dbReference>
<feature type="binding site" evidence="5">
    <location>
        <begin position="176"/>
        <end position="177"/>
    </location>
    <ligand>
        <name>substrate</name>
    </ligand>
</feature>
<evidence type="ECO:0000256" key="4">
    <source>
        <dbReference type="ARBA" id="ARBA00023167"/>
    </source>
</evidence>
<keyword evidence="2 5" id="KW-0028">Amino-acid biosynthesis</keyword>
<gene>
    <name evidence="5" type="primary">mtnN</name>
    <name evidence="7" type="ORF">MFLO_05919</name>
</gene>
<evidence type="ECO:0000313" key="7">
    <source>
        <dbReference type="EMBL" id="EUJ32809.1"/>
    </source>
</evidence>
<sequence length="233" mass="25549">MIGIIGAMKEEVAILRDQMTDLQTDQIAGANFYRGQIFDQEVVLFESGIGKVNAAVSTTILCDHYKPEVIINTGSAGGIGPDLNVGDVILSDQLSYGDVDATVFGYVFGQVPQMPAVYQGDRSLLKKAERVYDEYLKETENKAVFGLVITNDSFISKDEQRELILANFPEVRAVEMEAAAIAQAAYRFDTPFLIIRAISDVADKEAAVSFDEFLETAARASSDCILALIKEWN</sequence>
<dbReference type="InterPro" id="IPR035994">
    <property type="entry name" value="Nucleoside_phosphorylase_sf"/>
</dbReference>
<comment type="caution">
    <text evidence="7">The sequence shown here is derived from an EMBL/GenBank/DDBJ whole genome shotgun (WGS) entry which is preliminary data.</text>
</comment>
<feature type="binding site" evidence="5">
    <location>
        <position position="155"/>
    </location>
    <ligand>
        <name>substrate</name>
    </ligand>
</feature>
<dbReference type="PANTHER" id="PTHR46832:SF1">
    <property type="entry name" value="5'-METHYLTHIOADENOSINE_S-ADENOSYLHOMOCYSTEINE NUCLEOSIDASE"/>
    <property type="match status" value="1"/>
</dbReference>
<keyword evidence="3 5" id="KW-0378">Hydrolase</keyword>
<keyword evidence="4 5" id="KW-0486">Methionine biosynthesis</keyword>
<feature type="domain" description="Nucleoside phosphorylase" evidence="6">
    <location>
        <begin position="2"/>
        <end position="229"/>
    </location>
</feature>
<dbReference type="SUPFAM" id="SSF53167">
    <property type="entry name" value="Purine and uridine phosphorylases"/>
    <property type="match status" value="1"/>
</dbReference>
<comment type="similarity">
    <text evidence="5">Belongs to the PNP/UDP phosphorylase family. MtnN subfamily.</text>
</comment>
<organism evidence="7 8">
    <name type="scientific">Listeria floridensis FSL S10-1187</name>
    <dbReference type="NCBI Taxonomy" id="1265817"/>
    <lineage>
        <taxon>Bacteria</taxon>
        <taxon>Bacillati</taxon>
        <taxon>Bacillota</taxon>
        <taxon>Bacilli</taxon>
        <taxon>Bacillales</taxon>
        <taxon>Listeriaceae</taxon>
        <taxon>Listeria</taxon>
    </lineage>
</organism>
<dbReference type="InterPro" id="IPR010049">
    <property type="entry name" value="MTA_SAH_Nsdase"/>
</dbReference>
<dbReference type="Gene3D" id="3.40.50.1580">
    <property type="entry name" value="Nucleoside phosphorylase domain"/>
    <property type="match status" value="1"/>
</dbReference>
<proteinExistence type="inferred from homology"/>
<comment type="function">
    <text evidence="5">Catalyzes the irreversible cleavage of the glycosidic bond in both 5'-methylthioadenosine (MTA) and S-adenosylhomocysteine (SAH/AdoHcy) to adenine and the corresponding thioribose, 5'-methylthioribose and S-ribosylhomocysteine, respectively. Also cleaves 5'-deoxyadenosine, a toxic by-product of radical S-adenosylmethionine (SAM) enzymes, into 5-deoxyribose and adenine.</text>
</comment>
<comment type="catalytic activity">
    <reaction evidence="5">
        <text>5'-deoxyadenosine + H2O = 5-deoxy-D-ribose + adenine</text>
        <dbReference type="Rhea" id="RHEA:29859"/>
        <dbReference type="ChEBI" id="CHEBI:15377"/>
        <dbReference type="ChEBI" id="CHEBI:16708"/>
        <dbReference type="ChEBI" id="CHEBI:17319"/>
        <dbReference type="ChEBI" id="CHEBI:149540"/>
        <dbReference type="EC" id="3.2.2.9"/>
    </reaction>
</comment>
<evidence type="ECO:0000256" key="1">
    <source>
        <dbReference type="ARBA" id="ARBA00004945"/>
    </source>
</evidence>
<name>A0ABN0RG90_9LIST</name>
<dbReference type="CDD" id="cd09008">
    <property type="entry name" value="MTAN"/>
    <property type="match status" value="1"/>
</dbReference>
<dbReference type="Pfam" id="PF01048">
    <property type="entry name" value="PNP_UDP_1"/>
    <property type="match status" value="1"/>
</dbReference>
<feature type="binding site" evidence="5">
    <location>
        <position position="77"/>
    </location>
    <ligand>
        <name>substrate</name>
    </ligand>
</feature>
<comment type="catalytic activity">
    <reaction evidence="5">
        <text>S-methyl-5'-thioadenosine + H2O = 5-(methylsulfanyl)-D-ribose + adenine</text>
        <dbReference type="Rhea" id="RHEA:13617"/>
        <dbReference type="ChEBI" id="CHEBI:15377"/>
        <dbReference type="ChEBI" id="CHEBI:16708"/>
        <dbReference type="ChEBI" id="CHEBI:17509"/>
        <dbReference type="ChEBI" id="CHEBI:78440"/>
        <dbReference type="EC" id="3.2.2.9"/>
    </reaction>
</comment>
<dbReference type="NCBIfam" id="TIGR01704">
    <property type="entry name" value="MTA_SAH-Nsdase"/>
    <property type="match status" value="1"/>
</dbReference>
<protein>
    <recommendedName>
        <fullName evidence="5">5'-methylthioadenosine/S-adenosylhomocysteine nucleosidase</fullName>
        <shortName evidence="5">MTA/SAH nucleosidase</shortName>
        <shortName evidence="5">MTAN</shortName>
        <ecNumber evidence="5">3.2.2.9</ecNumber>
    </recommendedName>
    <alternativeName>
        <fullName evidence="5">5'-deoxyadenosine nucleosidase</fullName>
        <shortName evidence="5">DOA nucleosidase</shortName>
        <shortName evidence="5">dAdo nucleosidase</shortName>
    </alternativeName>
    <alternativeName>
        <fullName evidence="5">5'-methylthioadenosine nucleosidase</fullName>
        <shortName evidence="5">MTA nucleosidase</shortName>
    </alternativeName>
    <alternativeName>
        <fullName evidence="5">S-adenosylhomocysteine nucleosidase</fullName>
        <shortName evidence="5">AdoHcy nucleosidase</shortName>
        <shortName evidence="5">SAH nucleosidase</shortName>
        <shortName evidence="5">SRH nucleosidase</shortName>
    </alternativeName>
</protein>
<accession>A0ABN0RG90</accession>
<dbReference type="InterPro" id="IPR000845">
    <property type="entry name" value="Nucleoside_phosphorylase_d"/>
</dbReference>
<dbReference type="PANTHER" id="PTHR46832">
    <property type="entry name" value="5'-METHYLTHIOADENOSINE/S-ADENOSYLHOMOCYSTEINE NUCLEOSIDASE"/>
    <property type="match status" value="1"/>
</dbReference>
<feature type="active site" description="Proton donor" evidence="5">
    <location>
        <position position="200"/>
    </location>
</feature>